<evidence type="ECO:0000256" key="2">
    <source>
        <dbReference type="ARBA" id="ARBA00023125"/>
    </source>
</evidence>
<dbReference type="InterPro" id="IPR020449">
    <property type="entry name" value="Tscrpt_reg_AraC-type_HTH"/>
</dbReference>
<keyword evidence="1" id="KW-0805">Transcription regulation</keyword>
<evidence type="ECO:0000256" key="4">
    <source>
        <dbReference type="ARBA" id="ARBA00037345"/>
    </source>
</evidence>
<dbReference type="SMART" id="SM00342">
    <property type="entry name" value="HTH_ARAC"/>
    <property type="match status" value="1"/>
</dbReference>
<keyword evidence="3" id="KW-0804">Transcription</keyword>
<sequence length="147" mass="16468">MLIRLHRARQRLAEIEEPSPPLSLIAQDASLSLGHFIRRFTAVFGETPHQFRTRIRLERAKELLALSEDSVTDICMSVGFSSLGSFSWLFSRHFGEPPSDCRQRLYPSIALPGHGQSHITPGCMSLMVGAWARSQFSRSTSVKDQLG</sequence>
<evidence type="ECO:0000256" key="1">
    <source>
        <dbReference type="ARBA" id="ARBA00023015"/>
    </source>
</evidence>
<dbReference type="InterPro" id="IPR018060">
    <property type="entry name" value="HTH_AraC"/>
</dbReference>
<dbReference type="PROSITE" id="PS00041">
    <property type="entry name" value="HTH_ARAC_FAMILY_1"/>
    <property type="match status" value="1"/>
</dbReference>
<dbReference type="InterPro" id="IPR018062">
    <property type="entry name" value="HTH_AraC-typ_CS"/>
</dbReference>
<evidence type="ECO:0000256" key="3">
    <source>
        <dbReference type="ARBA" id="ARBA00023163"/>
    </source>
</evidence>
<dbReference type="PRINTS" id="PR00032">
    <property type="entry name" value="HTHARAC"/>
</dbReference>
<dbReference type="RefSeq" id="WP_379885454.1">
    <property type="nucleotide sequence ID" value="NZ_JBHSDI010000004.1"/>
</dbReference>
<dbReference type="PROSITE" id="PS01124">
    <property type="entry name" value="HTH_ARAC_FAMILY_2"/>
    <property type="match status" value="1"/>
</dbReference>
<reference evidence="7" key="1">
    <citation type="journal article" date="2019" name="Int. J. Syst. Evol. Microbiol.">
        <title>The Global Catalogue of Microorganisms (GCM) 10K type strain sequencing project: providing services to taxonomists for standard genome sequencing and annotation.</title>
        <authorList>
            <consortium name="The Broad Institute Genomics Platform"/>
            <consortium name="The Broad Institute Genome Sequencing Center for Infectious Disease"/>
            <person name="Wu L."/>
            <person name="Ma J."/>
        </authorList>
    </citation>
    <scope>NUCLEOTIDE SEQUENCE [LARGE SCALE GENOMIC DNA]</scope>
    <source>
        <strain evidence="7">CECT 7297</strain>
    </source>
</reference>
<keyword evidence="2" id="KW-0238">DNA-binding</keyword>
<evidence type="ECO:0000313" key="7">
    <source>
        <dbReference type="Proteomes" id="UP001595798"/>
    </source>
</evidence>
<evidence type="ECO:0000313" key="6">
    <source>
        <dbReference type="EMBL" id="MFC4258076.1"/>
    </source>
</evidence>
<dbReference type="Proteomes" id="UP001595798">
    <property type="component" value="Unassembled WGS sequence"/>
</dbReference>
<feature type="domain" description="HTH araC/xylS-type" evidence="5">
    <location>
        <begin position="6"/>
        <end position="104"/>
    </location>
</feature>
<comment type="caution">
    <text evidence="6">The sequence shown here is derived from an EMBL/GenBank/DDBJ whole genome shotgun (WGS) entry which is preliminary data.</text>
</comment>
<proteinExistence type="predicted"/>
<keyword evidence="7" id="KW-1185">Reference proteome</keyword>
<accession>A0ABV8QCK4</accession>
<dbReference type="Gene3D" id="1.10.10.60">
    <property type="entry name" value="Homeodomain-like"/>
    <property type="match status" value="2"/>
</dbReference>
<dbReference type="SUPFAM" id="SSF46689">
    <property type="entry name" value="Homeodomain-like"/>
    <property type="match status" value="2"/>
</dbReference>
<dbReference type="Pfam" id="PF12833">
    <property type="entry name" value="HTH_18"/>
    <property type="match status" value="1"/>
</dbReference>
<gene>
    <name evidence="6" type="ORF">ACFOZ5_03405</name>
</gene>
<dbReference type="EMBL" id="JBHSDI010000004">
    <property type="protein sequence ID" value="MFC4258076.1"/>
    <property type="molecule type" value="Genomic_DNA"/>
</dbReference>
<dbReference type="PANTHER" id="PTHR46796">
    <property type="entry name" value="HTH-TYPE TRANSCRIPTIONAL ACTIVATOR RHAS-RELATED"/>
    <property type="match status" value="1"/>
</dbReference>
<organism evidence="6 7">
    <name type="scientific">Marinobacter lacisalsi</name>
    <dbReference type="NCBI Taxonomy" id="475979"/>
    <lineage>
        <taxon>Bacteria</taxon>
        <taxon>Pseudomonadati</taxon>
        <taxon>Pseudomonadota</taxon>
        <taxon>Gammaproteobacteria</taxon>
        <taxon>Pseudomonadales</taxon>
        <taxon>Marinobacteraceae</taxon>
        <taxon>Marinobacter</taxon>
    </lineage>
</organism>
<evidence type="ECO:0000259" key="5">
    <source>
        <dbReference type="PROSITE" id="PS01124"/>
    </source>
</evidence>
<dbReference type="InterPro" id="IPR009057">
    <property type="entry name" value="Homeodomain-like_sf"/>
</dbReference>
<comment type="function">
    <text evidence="4">Regulatory protein of the TOL plasmid xyl operons. XylS activates the xylXYZLTEGFJQKIH operon required for the degradation of toluene, m-xylene and p-xylene.</text>
</comment>
<dbReference type="InterPro" id="IPR050204">
    <property type="entry name" value="AraC_XylS_family_regulators"/>
</dbReference>
<name>A0ABV8QCK4_9GAMM</name>
<protein>
    <submittedName>
        <fullName evidence="6">Helix-turn-helix domain-containing protein</fullName>
    </submittedName>
</protein>